<feature type="chain" id="PRO_5041965653" description="Vacuolar sorting protein Vps3844 C-terminal domain-containing protein" evidence="2">
    <location>
        <begin position="18"/>
        <end position="402"/>
    </location>
</feature>
<dbReference type="AlphaFoldDB" id="A0AAD6D3L0"/>
<dbReference type="PANTHER" id="PTHR36853:SF1">
    <property type="entry name" value="DUF3844 DOMAIN-CONTAINING PROTEIN"/>
    <property type="match status" value="1"/>
</dbReference>
<name>A0AAD6D3L0_9EURO</name>
<feature type="transmembrane region" description="Helical" evidence="1">
    <location>
        <begin position="358"/>
        <end position="380"/>
    </location>
</feature>
<reference evidence="4 5" key="1">
    <citation type="journal article" date="2023" name="IMA Fungus">
        <title>Comparative genomic study of the Penicillium genus elucidates a diverse pangenome and 15 lateral gene transfer events.</title>
        <authorList>
            <person name="Petersen C."/>
            <person name="Sorensen T."/>
            <person name="Nielsen M.R."/>
            <person name="Sondergaard T.E."/>
            <person name="Sorensen J.L."/>
            <person name="Fitzpatrick D.A."/>
            <person name="Frisvad J.C."/>
            <person name="Nielsen K.L."/>
        </authorList>
    </citation>
    <scope>NUCLEOTIDE SEQUENCE [LARGE SCALE GENOMIC DNA]</scope>
    <source>
        <strain evidence="4 5">IBT 35679</strain>
    </source>
</reference>
<evidence type="ECO:0000313" key="4">
    <source>
        <dbReference type="EMBL" id="KAJ5552915.1"/>
    </source>
</evidence>
<accession>A0AAD6D3L0</accession>
<keyword evidence="1" id="KW-0472">Membrane</keyword>
<sequence length="402" mass="43469">MYWVSKLLALAATGALGTNAMEASIFKFPSDLPLDSGSVTVSEDFAQLALKIRVESSLASVLRGMETEADRLDRFADTQLPLFGSNHEVPGKSLVILEGYDGETDMTMRKKQSPNLFVPSASYDLINGPFTSLVEGDNKGSHCTYHKGDGKTKSTWTAKDCLSKNPVLSLGQNMFDHDLLDLIDSIETWVSKDQKTTATRLSFKAASDDKIRDIKPVESVFQYLAKISSADKWDVTAVILAGSEHDSEARRNISQRDENWAETFSSASEAQTDLRDLSLHSNLAPVCHTSNSSCAESTNNCSGHGYCYLKFKSGGEATTGNCYACRCQQTVVRKKDGTTQKVQWGGPACQKKDISSPFFLIAGVSVFAVIMISSAVGMLFSMGQQELPSVIGAGVGGSKAQT</sequence>
<keyword evidence="5" id="KW-1185">Reference proteome</keyword>
<dbReference type="EMBL" id="JAQIZZ010000002">
    <property type="protein sequence ID" value="KAJ5552915.1"/>
    <property type="molecule type" value="Genomic_DNA"/>
</dbReference>
<evidence type="ECO:0000256" key="2">
    <source>
        <dbReference type="SAM" id="SignalP"/>
    </source>
</evidence>
<feature type="signal peptide" evidence="2">
    <location>
        <begin position="1"/>
        <end position="17"/>
    </location>
</feature>
<protein>
    <recommendedName>
        <fullName evidence="3">Vacuolar sorting protein Vps3844 C-terminal domain-containing protein</fullName>
    </recommendedName>
</protein>
<evidence type="ECO:0000259" key="3">
    <source>
        <dbReference type="Pfam" id="PF12955"/>
    </source>
</evidence>
<dbReference type="Proteomes" id="UP001220324">
    <property type="component" value="Unassembled WGS sequence"/>
</dbReference>
<dbReference type="InterPro" id="IPR053065">
    <property type="entry name" value="Archenteron_Induction-Rel"/>
</dbReference>
<dbReference type="PANTHER" id="PTHR36853">
    <property type="entry name" value="EXPRESSED PROTEIN"/>
    <property type="match status" value="1"/>
</dbReference>
<feature type="domain" description="Vacuolar sorting protein Vps3844 C-terminal" evidence="3">
    <location>
        <begin position="287"/>
        <end position="393"/>
    </location>
</feature>
<evidence type="ECO:0000313" key="5">
    <source>
        <dbReference type="Proteomes" id="UP001220324"/>
    </source>
</evidence>
<keyword evidence="1" id="KW-1133">Transmembrane helix</keyword>
<proteinExistence type="predicted"/>
<organism evidence="4 5">
    <name type="scientific">Penicillium frequentans</name>
    <dbReference type="NCBI Taxonomy" id="3151616"/>
    <lineage>
        <taxon>Eukaryota</taxon>
        <taxon>Fungi</taxon>
        <taxon>Dikarya</taxon>
        <taxon>Ascomycota</taxon>
        <taxon>Pezizomycotina</taxon>
        <taxon>Eurotiomycetes</taxon>
        <taxon>Eurotiomycetidae</taxon>
        <taxon>Eurotiales</taxon>
        <taxon>Aspergillaceae</taxon>
        <taxon>Penicillium</taxon>
    </lineage>
</organism>
<dbReference type="InterPro" id="IPR024382">
    <property type="entry name" value="Vps3844_C"/>
</dbReference>
<dbReference type="GO" id="GO:0005783">
    <property type="term" value="C:endoplasmic reticulum"/>
    <property type="evidence" value="ECO:0007669"/>
    <property type="project" value="TreeGrafter"/>
</dbReference>
<comment type="caution">
    <text evidence="4">The sequence shown here is derived from an EMBL/GenBank/DDBJ whole genome shotgun (WGS) entry which is preliminary data.</text>
</comment>
<keyword evidence="2" id="KW-0732">Signal</keyword>
<dbReference type="Pfam" id="PF12955">
    <property type="entry name" value="Vps3844_C"/>
    <property type="match status" value="1"/>
</dbReference>
<keyword evidence="1" id="KW-0812">Transmembrane</keyword>
<gene>
    <name evidence="4" type="ORF">N7494_002293</name>
</gene>
<evidence type="ECO:0000256" key="1">
    <source>
        <dbReference type="SAM" id="Phobius"/>
    </source>
</evidence>